<evidence type="ECO:0000256" key="5">
    <source>
        <dbReference type="ARBA" id="ARBA00022781"/>
    </source>
</evidence>
<evidence type="ECO:0000256" key="9">
    <source>
        <dbReference type="ARBA" id="ARBA00023310"/>
    </source>
</evidence>
<evidence type="ECO:0000313" key="14">
    <source>
        <dbReference type="Proteomes" id="UP000593765"/>
    </source>
</evidence>
<dbReference type="Proteomes" id="UP000593765">
    <property type="component" value="Chromosome"/>
</dbReference>
<evidence type="ECO:0000256" key="10">
    <source>
        <dbReference type="HAMAP-Rule" id="MF_00815"/>
    </source>
</evidence>
<organism evidence="13 14">
    <name type="scientific">Humisphaera borealis</name>
    <dbReference type="NCBI Taxonomy" id="2807512"/>
    <lineage>
        <taxon>Bacteria</taxon>
        <taxon>Pseudomonadati</taxon>
        <taxon>Planctomycetota</taxon>
        <taxon>Phycisphaerae</taxon>
        <taxon>Tepidisphaerales</taxon>
        <taxon>Tepidisphaeraceae</taxon>
        <taxon>Humisphaera</taxon>
    </lineage>
</organism>
<evidence type="ECO:0000313" key="13">
    <source>
        <dbReference type="EMBL" id="QOV90518.1"/>
    </source>
</evidence>
<keyword evidence="8 10" id="KW-0139">CF(1)</keyword>
<dbReference type="GO" id="GO:0003700">
    <property type="term" value="F:DNA-binding transcription factor activity"/>
    <property type="evidence" value="ECO:0007669"/>
    <property type="project" value="InterPro"/>
</dbReference>
<evidence type="ECO:0000256" key="8">
    <source>
        <dbReference type="ARBA" id="ARBA00023196"/>
    </source>
</evidence>
<dbReference type="InterPro" id="IPR000131">
    <property type="entry name" value="ATP_synth_F1_gsu"/>
</dbReference>
<name>A0A7M2WYE3_9BACT</name>
<sequence length="323" mass="35642">MAKARAILKRRKSLRNIRKITKTMQMIATAKFQKSLKRAVGTKPYTQKVRELVRELAASVGNVEHPLLRRPDATTQTNRIGVLVLTSNRGLAGAYNGNVLRTANIFLREQQAAGKTIDLYVAGKKGVTSFNFQKRAITQKIEALDTPAYASVEELANDLMHRFEKGELDSVSVVYMNFISTGVQKPDVMTLLPLAGVQEAADHIGQQVAEKEQQAKSGALDSKRSGEGVTHEEIAHSTTTYDFSPDAKTLLDEVLPLTVRTALFQTFLDATTSEHVARMVAMKSATDNAEKMGKILAMQYNRARQSQITTELMEIMGGVEAMK</sequence>
<reference evidence="13 14" key="1">
    <citation type="submission" date="2020-10" db="EMBL/GenBank/DDBJ databases">
        <title>Wide distribution of Phycisphaera-like planctomycetes from WD2101 soil group in peatlands and genome analysis of the first cultivated representative.</title>
        <authorList>
            <person name="Dedysh S.N."/>
            <person name="Beletsky A.V."/>
            <person name="Ivanova A."/>
            <person name="Kulichevskaya I.S."/>
            <person name="Suzina N.E."/>
            <person name="Philippov D.A."/>
            <person name="Rakitin A.L."/>
            <person name="Mardanov A.V."/>
            <person name="Ravin N.V."/>
        </authorList>
    </citation>
    <scope>NUCLEOTIDE SEQUENCE [LARGE SCALE GENOMIC DNA]</scope>
    <source>
        <strain evidence="13 14">M1803</strain>
    </source>
</reference>
<evidence type="ECO:0000259" key="12">
    <source>
        <dbReference type="PROSITE" id="PS01124"/>
    </source>
</evidence>
<dbReference type="PANTHER" id="PTHR11693:SF22">
    <property type="entry name" value="ATP SYNTHASE SUBUNIT GAMMA, MITOCHONDRIAL"/>
    <property type="match status" value="1"/>
</dbReference>
<keyword evidence="7 10" id="KW-0472">Membrane</keyword>
<dbReference type="PROSITE" id="PS01124">
    <property type="entry name" value="HTH_ARAC_FAMILY_2"/>
    <property type="match status" value="1"/>
</dbReference>
<evidence type="ECO:0000256" key="4">
    <source>
        <dbReference type="ARBA" id="ARBA00022448"/>
    </source>
</evidence>
<dbReference type="HAMAP" id="MF_00815">
    <property type="entry name" value="ATP_synth_gamma_bact"/>
    <property type="match status" value="1"/>
</dbReference>
<keyword evidence="4 10" id="KW-0813">Transport</keyword>
<proteinExistence type="inferred from homology"/>
<dbReference type="EMBL" id="CP063458">
    <property type="protein sequence ID" value="QOV90518.1"/>
    <property type="molecule type" value="Genomic_DNA"/>
</dbReference>
<gene>
    <name evidence="10 13" type="primary">atpG</name>
    <name evidence="13" type="ORF">IPV69_03890</name>
</gene>
<keyword evidence="10" id="KW-1003">Cell membrane</keyword>
<evidence type="ECO:0000256" key="6">
    <source>
        <dbReference type="ARBA" id="ARBA00023065"/>
    </source>
</evidence>
<evidence type="ECO:0000256" key="3">
    <source>
        <dbReference type="ARBA" id="ARBA00007681"/>
    </source>
</evidence>
<dbReference type="GO" id="GO:0046933">
    <property type="term" value="F:proton-transporting ATP synthase activity, rotational mechanism"/>
    <property type="evidence" value="ECO:0007669"/>
    <property type="project" value="UniProtKB-UniRule"/>
</dbReference>
<dbReference type="Pfam" id="PF00231">
    <property type="entry name" value="ATP-synt"/>
    <property type="match status" value="1"/>
</dbReference>
<dbReference type="AlphaFoldDB" id="A0A7M2WYE3"/>
<evidence type="ECO:0000256" key="1">
    <source>
        <dbReference type="ARBA" id="ARBA00003456"/>
    </source>
</evidence>
<evidence type="ECO:0000256" key="2">
    <source>
        <dbReference type="ARBA" id="ARBA00004170"/>
    </source>
</evidence>
<feature type="domain" description="HTH araC/xylS-type" evidence="12">
    <location>
        <begin position="1"/>
        <end position="50"/>
    </location>
</feature>
<dbReference type="GO" id="GO:0043565">
    <property type="term" value="F:sequence-specific DNA binding"/>
    <property type="evidence" value="ECO:0007669"/>
    <property type="project" value="InterPro"/>
</dbReference>
<evidence type="ECO:0000256" key="7">
    <source>
        <dbReference type="ARBA" id="ARBA00023136"/>
    </source>
</evidence>
<evidence type="ECO:0000256" key="11">
    <source>
        <dbReference type="SAM" id="MobiDB-lite"/>
    </source>
</evidence>
<dbReference type="InterPro" id="IPR035968">
    <property type="entry name" value="ATP_synth_F1_ATPase_gsu"/>
</dbReference>
<dbReference type="KEGG" id="hbs:IPV69_03890"/>
<dbReference type="NCBIfam" id="TIGR01146">
    <property type="entry name" value="ATPsyn_F1gamma"/>
    <property type="match status" value="1"/>
</dbReference>
<dbReference type="PANTHER" id="PTHR11693">
    <property type="entry name" value="ATP SYNTHASE GAMMA CHAIN"/>
    <property type="match status" value="1"/>
</dbReference>
<dbReference type="RefSeq" id="WP_206293606.1">
    <property type="nucleotide sequence ID" value="NZ_CP063458.1"/>
</dbReference>
<dbReference type="GO" id="GO:0005524">
    <property type="term" value="F:ATP binding"/>
    <property type="evidence" value="ECO:0007669"/>
    <property type="project" value="UniProtKB-UniRule"/>
</dbReference>
<feature type="compositionally biased region" description="Basic and acidic residues" evidence="11">
    <location>
        <begin position="221"/>
        <end position="230"/>
    </location>
</feature>
<dbReference type="PRINTS" id="PR00126">
    <property type="entry name" value="ATPASEGAMMA"/>
</dbReference>
<comment type="function">
    <text evidence="1 10">Produces ATP from ADP in the presence of a proton gradient across the membrane. The gamma chain is believed to be important in regulating ATPase activity and the flow of protons through the CF(0) complex.</text>
</comment>
<accession>A0A7M2WYE3</accession>
<keyword evidence="6 10" id="KW-0406">Ion transport</keyword>
<dbReference type="Gene3D" id="1.10.287.80">
    <property type="entry name" value="ATP synthase, gamma subunit, helix hairpin domain"/>
    <property type="match status" value="2"/>
</dbReference>
<keyword evidence="5 10" id="KW-0375">Hydrogen ion transport</keyword>
<dbReference type="Gene3D" id="3.40.1380.10">
    <property type="match status" value="1"/>
</dbReference>
<dbReference type="GO" id="GO:0042777">
    <property type="term" value="P:proton motive force-driven plasma membrane ATP synthesis"/>
    <property type="evidence" value="ECO:0007669"/>
    <property type="project" value="UniProtKB-UniRule"/>
</dbReference>
<dbReference type="SUPFAM" id="SSF52943">
    <property type="entry name" value="ATP synthase (F1-ATPase), gamma subunit"/>
    <property type="match status" value="1"/>
</dbReference>
<protein>
    <recommendedName>
        <fullName evidence="10">ATP synthase gamma chain</fullName>
    </recommendedName>
    <alternativeName>
        <fullName evidence="10">ATP synthase F1 sector gamma subunit</fullName>
    </alternativeName>
    <alternativeName>
        <fullName evidence="10">F-ATPase gamma subunit</fullName>
    </alternativeName>
</protein>
<feature type="region of interest" description="Disordered" evidence="11">
    <location>
        <begin position="211"/>
        <end position="230"/>
    </location>
</feature>
<comment type="subunit">
    <text evidence="10">F-type ATPases have 2 components, CF(1) - the catalytic core - and CF(0) - the membrane proton channel. CF(1) has five subunits: alpha(3), beta(3), gamma(1), delta(1), epsilon(1). CF(0) has three main subunits: a, b and c.</text>
</comment>
<dbReference type="InterPro" id="IPR018060">
    <property type="entry name" value="HTH_AraC"/>
</dbReference>
<keyword evidence="9 10" id="KW-0066">ATP synthesis</keyword>
<comment type="subcellular location">
    <subcellularLocation>
        <location evidence="10">Cell membrane</location>
        <topology evidence="10">Peripheral membrane protein</topology>
    </subcellularLocation>
    <subcellularLocation>
        <location evidence="2">Membrane</location>
        <topology evidence="2">Peripheral membrane protein</topology>
    </subcellularLocation>
</comment>
<keyword evidence="14" id="KW-1185">Reference proteome</keyword>
<dbReference type="GO" id="GO:0005886">
    <property type="term" value="C:plasma membrane"/>
    <property type="evidence" value="ECO:0007669"/>
    <property type="project" value="UniProtKB-SubCell"/>
</dbReference>
<dbReference type="CDD" id="cd12151">
    <property type="entry name" value="F1-ATPase_gamma"/>
    <property type="match status" value="1"/>
</dbReference>
<dbReference type="GO" id="GO:0045259">
    <property type="term" value="C:proton-transporting ATP synthase complex"/>
    <property type="evidence" value="ECO:0007669"/>
    <property type="project" value="UniProtKB-KW"/>
</dbReference>
<comment type="similarity">
    <text evidence="3 10">Belongs to the ATPase gamma chain family.</text>
</comment>